<dbReference type="RefSeq" id="WP_074263459.1">
    <property type="nucleotide sequence ID" value="NZ_FSRM01000001.1"/>
</dbReference>
<sequence>MSIADFMFTPREQRVLSLVLSAPERTFNLAELMSRSGAGSGAGQHTVRRLWEAGVLRESRLGNQRLFQANTEFPLYPELRSICAKSFGLAGMLREALAPLTEEIDEAFVFGAVARGTDTAGSVIDLMVVGRVSLDDLLDHLAPLDAQLGRSVHANLHHPAEWAVLSRDDTVVRAILDSPTIRIVPDDTPRLAG</sequence>
<dbReference type="Gene3D" id="3.30.460.10">
    <property type="entry name" value="Beta Polymerase, domain 2"/>
    <property type="match status" value="1"/>
</dbReference>
<protein>
    <recommendedName>
        <fullName evidence="3">Nucleotidyltransferase-like protein</fullName>
    </recommendedName>
</protein>
<dbReference type="OrthoDB" id="8223306at2"/>
<accession>A0A1N6F3S3</accession>
<dbReference type="InterPro" id="IPR043519">
    <property type="entry name" value="NT_sf"/>
</dbReference>
<gene>
    <name evidence="1" type="ORF">SAMN05444168_1226</name>
</gene>
<evidence type="ECO:0008006" key="3">
    <source>
        <dbReference type="Google" id="ProtNLM"/>
    </source>
</evidence>
<organism evidence="1 2">
    <name type="scientific">Paraburkholderia phenazinium</name>
    <dbReference type="NCBI Taxonomy" id="60549"/>
    <lineage>
        <taxon>Bacteria</taxon>
        <taxon>Pseudomonadati</taxon>
        <taxon>Pseudomonadota</taxon>
        <taxon>Betaproteobacteria</taxon>
        <taxon>Burkholderiales</taxon>
        <taxon>Burkholderiaceae</taxon>
        <taxon>Paraburkholderia</taxon>
    </lineage>
</organism>
<evidence type="ECO:0000313" key="2">
    <source>
        <dbReference type="Proteomes" id="UP000184693"/>
    </source>
</evidence>
<name>A0A1N6F3S3_9BURK</name>
<dbReference type="CDD" id="cd05403">
    <property type="entry name" value="NT_KNTase_like"/>
    <property type="match status" value="1"/>
</dbReference>
<dbReference type="AlphaFoldDB" id="A0A1N6F3S3"/>
<dbReference type="Proteomes" id="UP000184693">
    <property type="component" value="Unassembled WGS sequence"/>
</dbReference>
<dbReference type="EMBL" id="FSRM01000001">
    <property type="protein sequence ID" value="SIN89854.1"/>
    <property type="molecule type" value="Genomic_DNA"/>
</dbReference>
<proteinExistence type="predicted"/>
<dbReference type="SUPFAM" id="SSF81301">
    <property type="entry name" value="Nucleotidyltransferase"/>
    <property type="match status" value="1"/>
</dbReference>
<dbReference type="STRING" id="60549.SAMN05444168_1226"/>
<evidence type="ECO:0000313" key="1">
    <source>
        <dbReference type="EMBL" id="SIN89854.1"/>
    </source>
</evidence>
<reference evidence="1 2" key="1">
    <citation type="submission" date="2016-11" db="EMBL/GenBank/DDBJ databases">
        <authorList>
            <person name="Jaros S."/>
            <person name="Januszkiewicz K."/>
            <person name="Wedrychowicz H."/>
        </authorList>
    </citation>
    <scope>NUCLEOTIDE SEQUENCE [LARGE SCALE GENOMIC DNA]</scope>
    <source>
        <strain evidence="1 2">GAS86</strain>
    </source>
</reference>